<evidence type="ECO:0000313" key="2">
    <source>
        <dbReference type="Proteomes" id="UP000078561"/>
    </source>
</evidence>
<keyword evidence="2" id="KW-1185">Reference proteome</keyword>
<evidence type="ECO:0000313" key="1">
    <source>
        <dbReference type="EMBL" id="SAM03130.1"/>
    </source>
</evidence>
<proteinExistence type="predicted"/>
<gene>
    <name evidence="1" type="primary">ABSGL_08948.1 scaffold 10588</name>
</gene>
<dbReference type="EMBL" id="LT554051">
    <property type="protein sequence ID" value="SAM03130.1"/>
    <property type="molecule type" value="Genomic_DNA"/>
</dbReference>
<organism evidence="1">
    <name type="scientific">Absidia glauca</name>
    <name type="common">Pin mould</name>
    <dbReference type="NCBI Taxonomy" id="4829"/>
    <lineage>
        <taxon>Eukaryota</taxon>
        <taxon>Fungi</taxon>
        <taxon>Fungi incertae sedis</taxon>
        <taxon>Mucoromycota</taxon>
        <taxon>Mucoromycotina</taxon>
        <taxon>Mucoromycetes</taxon>
        <taxon>Mucorales</taxon>
        <taxon>Cunninghamellaceae</taxon>
        <taxon>Absidia</taxon>
    </lineage>
</organism>
<dbReference type="InParanoid" id="A0A163L0I9"/>
<dbReference type="Proteomes" id="UP000078561">
    <property type="component" value="Unassembled WGS sequence"/>
</dbReference>
<dbReference type="AlphaFoldDB" id="A0A163L0I9"/>
<reference evidence="1" key="1">
    <citation type="submission" date="2016-04" db="EMBL/GenBank/DDBJ databases">
        <authorList>
            <person name="Evans L.H."/>
            <person name="Alamgir A."/>
            <person name="Owens N."/>
            <person name="Weber N.D."/>
            <person name="Virtaneva K."/>
            <person name="Barbian K."/>
            <person name="Babar A."/>
            <person name="Rosenke K."/>
        </authorList>
    </citation>
    <scope>NUCLEOTIDE SEQUENCE [LARGE SCALE GENOMIC DNA]</scope>
    <source>
        <strain evidence="1">CBS 101.48</strain>
    </source>
</reference>
<protein>
    <submittedName>
        <fullName evidence="1">Uncharacterized protein</fullName>
    </submittedName>
</protein>
<name>A0A163L0I9_ABSGL</name>
<accession>A0A163L0I9</accession>
<sequence length="79" mass="8967">MRRSAKSDLGADPPFYLISQQDPLLIEDGKPPAYSPQRPPAYSTTITIESEEIPLNIVLQTVLEQRQRQQEKENSLTVE</sequence>